<accession>A0A0M3I298</accession>
<keyword evidence="1" id="KW-1185">Reference proteome</keyword>
<sequence>MVIISQFGQRYYQINSALRIAHYVAQGLLFFANERAFYFIFYAFSTIEKQSKIIFNSIRFQYRSENAPKVASNR</sequence>
<organism evidence="1 2">
    <name type="scientific">Ascaris lumbricoides</name>
    <name type="common">Giant roundworm</name>
    <dbReference type="NCBI Taxonomy" id="6252"/>
    <lineage>
        <taxon>Eukaryota</taxon>
        <taxon>Metazoa</taxon>
        <taxon>Ecdysozoa</taxon>
        <taxon>Nematoda</taxon>
        <taxon>Chromadorea</taxon>
        <taxon>Rhabditida</taxon>
        <taxon>Spirurina</taxon>
        <taxon>Ascaridomorpha</taxon>
        <taxon>Ascaridoidea</taxon>
        <taxon>Ascarididae</taxon>
        <taxon>Ascaris</taxon>
    </lineage>
</organism>
<protein>
    <submittedName>
        <fullName evidence="2">Uncharacterized protein</fullName>
    </submittedName>
</protein>
<dbReference type="AlphaFoldDB" id="A0A0M3I298"/>
<name>A0A0M3I298_ASCLU</name>
<proteinExistence type="predicted"/>
<evidence type="ECO:0000313" key="1">
    <source>
        <dbReference type="Proteomes" id="UP000036681"/>
    </source>
</evidence>
<dbReference type="Proteomes" id="UP000036681">
    <property type="component" value="Unplaced"/>
</dbReference>
<reference evidence="2" key="1">
    <citation type="submission" date="2017-02" db="UniProtKB">
        <authorList>
            <consortium name="WormBaseParasite"/>
        </authorList>
    </citation>
    <scope>IDENTIFICATION</scope>
</reference>
<dbReference type="WBParaSite" id="ALUE_0001056901-mRNA-1">
    <property type="protein sequence ID" value="ALUE_0001056901-mRNA-1"/>
    <property type="gene ID" value="ALUE_0001056901"/>
</dbReference>
<evidence type="ECO:0000313" key="2">
    <source>
        <dbReference type="WBParaSite" id="ALUE_0001056901-mRNA-1"/>
    </source>
</evidence>